<protein>
    <submittedName>
        <fullName evidence="1">Uncharacterized protein</fullName>
    </submittedName>
</protein>
<proteinExistence type="predicted"/>
<organism evidence="1">
    <name type="scientific">Prunus dulcis</name>
    <name type="common">Almond</name>
    <name type="synonym">Amygdalus dulcis</name>
    <dbReference type="NCBI Taxonomy" id="3755"/>
    <lineage>
        <taxon>Eukaryota</taxon>
        <taxon>Viridiplantae</taxon>
        <taxon>Streptophyta</taxon>
        <taxon>Embryophyta</taxon>
        <taxon>Tracheophyta</taxon>
        <taxon>Spermatophyta</taxon>
        <taxon>Magnoliopsida</taxon>
        <taxon>eudicotyledons</taxon>
        <taxon>Gunneridae</taxon>
        <taxon>Pentapetalae</taxon>
        <taxon>rosids</taxon>
        <taxon>fabids</taxon>
        <taxon>Rosales</taxon>
        <taxon>Rosaceae</taxon>
        <taxon>Amygdaloideae</taxon>
        <taxon>Amygdaleae</taxon>
        <taxon>Prunus</taxon>
    </lineage>
</organism>
<reference evidence="1" key="1">
    <citation type="journal article" date="2019" name="Science">
        <title>Mutation of a bHLH transcription factor allowed almond domestication.</title>
        <authorList>
            <person name="Sanchez-Perez R."/>
            <person name="Pavan S."/>
            <person name="Mazzeo R."/>
            <person name="Moldovan C."/>
            <person name="Aiese Cigliano R."/>
            <person name="Del Cueto J."/>
            <person name="Ricciardi F."/>
            <person name="Lotti C."/>
            <person name="Ricciardi L."/>
            <person name="Dicenta F."/>
            <person name="Lopez-Marques R.L."/>
            <person name="Lindberg Moller B."/>
        </authorList>
    </citation>
    <scope>NUCLEOTIDE SEQUENCE</scope>
</reference>
<gene>
    <name evidence="1" type="ORF">Prudu_018827</name>
</gene>
<dbReference type="EMBL" id="AP019303">
    <property type="protein sequence ID" value="BBH07024.1"/>
    <property type="molecule type" value="Genomic_DNA"/>
</dbReference>
<dbReference type="AlphaFoldDB" id="A0A4Y1RRM4"/>
<accession>A0A4Y1RRM4</accession>
<name>A0A4Y1RRM4_PRUDU</name>
<evidence type="ECO:0000313" key="1">
    <source>
        <dbReference type="EMBL" id="BBH07024.1"/>
    </source>
</evidence>
<sequence length="121" mass="13763">MVKVKCGLQIIELCNHLSDRHTFKNCLALAVSSQNGADPGAIFPQKAFAVSLKIFKRLFEQVIPPSQFVAEKCRIIVMYRILLRNPQEKNGKKRIRIQNGSPRFHAICIVLPMVKSYVLQI</sequence>